<dbReference type="Gene3D" id="3.40.630.10">
    <property type="entry name" value="Zn peptidases"/>
    <property type="match status" value="1"/>
</dbReference>
<dbReference type="SMART" id="SM00228">
    <property type="entry name" value="PDZ"/>
    <property type="match status" value="1"/>
</dbReference>
<dbReference type="InterPro" id="IPR001478">
    <property type="entry name" value="PDZ"/>
</dbReference>
<evidence type="ECO:0000313" key="2">
    <source>
        <dbReference type="EMBL" id="SMP50276.1"/>
    </source>
</evidence>
<keyword evidence="3" id="KW-1185">Reference proteome</keyword>
<dbReference type="InterPro" id="IPR011042">
    <property type="entry name" value="6-blade_b-propeller_TolB-like"/>
</dbReference>
<name>A0ABY1PVT8_9BACT</name>
<dbReference type="InterPro" id="IPR036034">
    <property type="entry name" value="PDZ_sf"/>
</dbReference>
<dbReference type="Gene3D" id="3.50.30.30">
    <property type="match status" value="1"/>
</dbReference>
<dbReference type="Gene3D" id="2.120.10.30">
    <property type="entry name" value="TolB, C-terminal domain"/>
    <property type="match status" value="3"/>
</dbReference>
<proteinExistence type="predicted"/>
<dbReference type="InterPro" id="IPR011659">
    <property type="entry name" value="WD40"/>
</dbReference>
<dbReference type="Proteomes" id="UP001158067">
    <property type="component" value="Unassembled WGS sequence"/>
</dbReference>
<dbReference type="SUPFAM" id="SSF52025">
    <property type="entry name" value="PA domain"/>
    <property type="match status" value="1"/>
</dbReference>
<dbReference type="Pfam" id="PF04389">
    <property type="entry name" value="Peptidase_M28"/>
    <property type="match status" value="1"/>
</dbReference>
<dbReference type="Pfam" id="PF13180">
    <property type="entry name" value="PDZ_2"/>
    <property type="match status" value="1"/>
</dbReference>
<evidence type="ECO:0000259" key="1">
    <source>
        <dbReference type="SMART" id="SM00228"/>
    </source>
</evidence>
<comment type="caution">
    <text evidence="2">The sequence shown here is derived from an EMBL/GenBank/DDBJ whole genome shotgun (WGS) entry which is preliminary data.</text>
</comment>
<dbReference type="PANTHER" id="PTHR12147">
    <property type="entry name" value="METALLOPEPTIDASE M28 FAMILY MEMBER"/>
    <property type="match status" value="1"/>
</dbReference>
<organism evidence="2 3">
    <name type="scientific">Neorhodopirellula lusitana</name>
    <dbReference type="NCBI Taxonomy" id="445327"/>
    <lineage>
        <taxon>Bacteria</taxon>
        <taxon>Pseudomonadati</taxon>
        <taxon>Planctomycetota</taxon>
        <taxon>Planctomycetia</taxon>
        <taxon>Pirellulales</taxon>
        <taxon>Pirellulaceae</taxon>
        <taxon>Neorhodopirellula</taxon>
    </lineage>
</organism>
<feature type="domain" description="PDZ" evidence="1">
    <location>
        <begin position="967"/>
        <end position="1040"/>
    </location>
</feature>
<dbReference type="SUPFAM" id="SSF82171">
    <property type="entry name" value="DPP6 N-terminal domain-like"/>
    <property type="match status" value="1"/>
</dbReference>
<accession>A0ABY1PVT8</accession>
<dbReference type="InterPro" id="IPR046450">
    <property type="entry name" value="PA_dom_sf"/>
</dbReference>
<dbReference type="Gene3D" id="2.30.42.10">
    <property type="match status" value="1"/>
</dbReference>
<dbReference type="EMBL" id="FXUG01000003">
    <property type="protein sequence ID" value="SMP50276.1"/>
    <property type="molecule type" value="Genomic_DNA"/>
</dbReference>
<gene>
    <name evidence="2" type="ORF">SAMN06265222_10363</name>
</gene>
<reference evidence="2 3" key="1">
    <citation type="submission" date="2017-05" db="EMBL/GenBank/DDBJ databases">
        <authorList>
            <person name="Varghese N."/>
            <person name="Submissions S."/>
        </authorList>
    </citation>
    <scope>NUCLEOTIDE SEQUENCE [LARGE SCALE GENOMIC DNA]</scope>
    <source>
        <strain evidence="2 3">DSM 25457</strain>
    </source>
</reference>
<sequence>MTDLRFAKPIPFLVVLFLAWANPLVSWVSPLAAQDASLKTATASVSDDAERESELLSNTRLLTFEGRRAGEGYFSADGSRMIFQSERDPANPFYQIYLMDLETGDLQKVSPGFGKTTCSWIHPGGEIALFSSTHEDSQAKSKQKEELEIRASGKERRYSWDYDKNYELYAADLSEIKEGTTQGLTRLTDAEGYDAEASYSPDGKQIVFASNRQAYQRELTDRERELFERDPAFMIDLYLMNADGTNVRRLTEEPGYDGGPFFSPDGQKICWRRFSPDGATAEIFTMNVDGTNVRRLTSLSAMSWAPYFHPSGDYLIFTTNRHGFANFELYLVRADGEGEPVRVTTTPGFDGLPVFLPSGEQLSWTSTRVLNADGSLATEDGKPKKGTSQIYLADFNDAVARKLLGLSQDDGSSKNVDAEIAREALQSTAPEYRDRDVMRHVDYLTRPELGGRMTGTEGEKRATAYVAAYLESLGFEPAGKDGSFFHTFEFPAGSTLGESNQLTVALSPNEGEPAKQSSTELNKDWVPLSFSQVGEIPAGDVVFAGYGLQVPGDEENDEYDSYVHLDVMDKWVMVLRDLPQDIAPEQRQRMARYGDPRRKVTIARDQGAKGVLFVAGPTSQVSRQLIRFDANASQAQVSIAAISISNELADEIFAKSGEDLAEVQKGLDDGSLAMGIPIDGVKVSANLEVIRRTGEGRNVIARLPAKDNGATYPVVMVGAHIDHLGRGGSSSLARDDEEGQIHVGADDNASGVAAMLEIAQSIAADKRSGKLKMRHDLMVAAWSGEELGLFGSQAFVDEFATLYPEAPMTPVDPDAVAMAHAHGMTPDAASLGDAVGVYLNLDMVGRLKDKLIVQGIGSSPGFAGEVGRRNVPVGLPIQLDKTSTRLPTDASAFVARKVPILAAFTGAHEDYHTPRDTPDKLNYPAAAKIARLFGLLTRGYLAADATPAFELDEGPASQEVPRARLTAYLGTIPDYAAGDIKGLKLSGVGSEGPAEKAGLRGGDVIVELAGRKIEDIYDYTYAIEALKIGQEVKIIVQRDGKPVELNITPGSRD</sequence>
<dbReference type="PANTHER" id="PTHR12147:SF26">
    <property type="entry name" value="PEPTIDASE M28 DOMAIN-CONTAINING PROTEIN"/>
    <property type="match status" value="1"/>
</dbReference>
<dbReference type="InterPro" id="IPR007484">
    <property type="entry name" value="Peptidase_M28"/>
</dbReference>
<protein>
    <submittedName>
        <fullName evidence="2">WD40-like Beta Propeller Repeat</fullName>
    </submittedName>
</protein>
<dbReference type="InterPro" id="IPR045175">
    <property type="entry name" value="M28_fam"/>
</dbReference>
<evidence type="ECO:0000313" key="3">
    <source>
        <dbReference type="Proteomes" id="UP001158067"/>
    </source>
</evidence>
<dbReference type="Pfam" id="PF07676">
    <property type="entry name" value="PD40"/>
    <property type="match status" value="5"/>
</dbReference>
<dbReference type="SUPFAM" id="SSF53187">
    <property type="entry name" value="Zn-dependent exopeptidases"/>
    <property type="match status" value="1"/>
</dbReference>
<dbReference type="SUPFAM" id="SSF50156">
    <property type="entry name" value="PDZ domain-like"/>
    <property type="match status" value="1"/>
</dbReference>
<dbReference type="RefSeq" id="WP_283431873.1">
    <property type="nucleotide sequence ID" value="NZ_FXUG01000003.1"/>
</dbReference>